<keyword evidence="1" id="KW-0472">Membrane</keyword>
<reference evidence="2 3" key="1">
    <citation type="journal article" date="2020" name="Nature">
        <title>Six reference-quality genomes reveal evolution of bat adaptations.</title>
        <authorList>
            <person name="Jebb D."/>
            <person name="Huang Z."/>
            <person name="Pippel M."/>
            <person name="Hughes G.M."/>
            <person name="Lavrichenko K."/>
            <person name="Devanna P."/>
            <person name="Winkler S."/>
            <person name="Jermiin L.S."/>
            <person name="Skirmuntt E.C."/>
            <person name="Katzourakis A."/>
            <person name="Burkitt-Gray L."/>
            <person name="Ray D.A."/>
            <person name="Sullivan K.A.M."/>
            <person name="Roscito J.G."/>
            <person name="Kirilenko B.M."/>
            <person name="Davalos L.M."/>
            <person name="Corthals A.P."/>
            <person name="Power M.L."/>
            <person name="Jones G."/>
            <person name="Ransome R.D."/>
            <person name="Dechmann D.K.N."/>
            <person name="Locatelli A.G."/>
            <person name="Puechmaille S.J."/>
            <person name="Fedrigo O."/>
            <person name="Jarvis E.D."/>
            <person name="Hiller M."/>
            <person name="Vernes S.C."/>
            <person name="Myers E.W."/>
            <person name="Teeling E.C."/>
        </authorList>
    </citation>
    <scope>NUCLEOTIDE SEQUENCE [LARGE SCALE GENOMIC DNA]</scope>
    <source>
        <strain evidence="2">Bat1K_MPI-CBG_1</strain>
    </source>
</reference>
<dbReference type="EMBL" id="JABVXQ010000007">
    <property type="protein sequence ID" value="KAF6099700.1"/>
    <property type="molecule type" value="Genomic_DNA"/>
</dbReference>
<feature type="transmembrane region" description="Helical" evidence="1">
    <location>
        <begin position="6"/>
        <end position="31"/>
    </location>
</feature>
<proteinExistence type="predicted"/>
<protein>
    <submittedName>
        <fullName evidence="2">Uncharacterized protein</fullName>
    </submittedName>
</protein>
<sequence length="165" mass="19557">MENLVGRVFLVAGLCFLLFGIFLPGPFWLVMFLLGSQLLALSGLPCMLFPVSSLLPLRFSVFEFCHFSYDVSWSGPLWFYLGRNPLCFLDLCDFFFHQIREVLRDFFFKQVFYPLLLFFWYPYNIDTITFHMSCSFFNPSLFFLSLFCFSCSFWKFFFLPCPPAH</sequence>
<evidence type="ECO:0000256" key="1">
    <source>
        <dbReference type="SAM" id="Phobius"/>
    </source>
</evidence>
<evidence type="ECO:0000313" key="3">
    <source>
        <dbReference type="Proteomes" id="UP000664940"/>
    </source>
</evidence>
<accession>A0A834DXB5</accession>
<dbReference type="Proteomes" id="UP000664940">
    <property type="component" value="Unassembled WGS sequence"/>
</dbReference>
<comment type="caution">
    <text evidence="2">The sequence shown here is derived from an EMBL/GenBank/DDBJ whole genome shotgun (WGS) entry which is preliminary data.</text>
</comment>
<dbReference type="AlphaFoldDB" id="A0A834DXB5"/>
<evidence type="ECO:0000313" key="2">
    <source>
        <dbReference type="EMBL" id="KAF6099700.1"/>
    </source>
</evidence>
<keyword evidence="1" id="KW-1133">Transmembrane helix</keyword>
<gene>
    <name evidence="2" type="ORF">HJG60_011466</name>
</gene>
<feature type="transmembrane region" description="Helical" evidence="1">
    <location>
        <begin position="38"/>
        <end position="57"/>
    </location>
</feature>
<name>A0A834DXB5_9CHIR</name>
<feature type="transmembrane region" description="Helical" evidence="1">
    <location>
        <begin position="103"/>
        <end position="121"/>
    </location>
</feature>
<organism evidence="2 3">
    <name type="scientific">Phyllostomus discolor</name>
    <name type="common">pale spear-nosed bat</name>
    <dbReference type="NCBI Taxonomy" id="89673"/>
    <lineage>
        <taxon>Eukaryota</taxon>
        <taxon>Metazoa</taxon>
        <taxon>Chordata</taxon>
        <taxon>Craniata</taxon>
        <taxon>Vertebrata</taxon>
        <taxon>Euteleostomi</taxon>
        <taxon>Mammalia</taxon>
        <taxon>Eutheria</taxon>
        <taxon>Laurasiatheria</taxon>
        <taxon>Chiroptera</taxon>
        <taxon>Yangochiroptera</taxon>
        <taxon>Phyllostomidae</taxon>
        <taxon>Phyllostominae</taxon>
        <taxon>Phyllostomus</taxon>
    </lineage>
</organism>
<feature type="transmembrane region" description="Helical" evidence="1">
    <location>
        <begin position="141"/>
        <end position="159"/>
    </location>
</feature>
<keyword evidence="1" id="KW-0812">Transmembrane</keyword>